<name>A0A7C9HAR9_9RHOB</name>
<sequence>MPAGAPDTPTRAAQATGADLPPMKSFDTAHPQAPLQANADIARDFLDLSFLLESGRALPRLTRFEGPIRVGVTGAAPAHLQRDLDRLLARLRREAGLDIARASAGEAVNLTVAAVSGQRIRQFLPQAACFVVPGISRLSDYRGRRGAPETDWARLPERRKVAIFVPQDAAPQEMRDCLQEELAQAIGPLNDLYRQPDSVFNDDNVHTVLTGFDMLILRAYYAPELRSGMTRAQVAQRLPALLARLNPGGQGRAPRLLPATPRAWTDAIQTALGPGTGVAARRHAARRAVSIARAEGWSDHRAGFSHYALGRLLQATDSGAAYRHFLAADAIFADSPGTELHRAQVASHLAAYAIARGNGEQALAYIRPALETATRGENAMLLSTLLMLRAEALDLADRPAAARAVRVDSLGWARYGFGSDGAVRAKLREISALNPINRSGG</sequence>
<dbReference type="Pfam" id="PF11150">
    <property type="entry name" value="DUF2927"/>
    <property type="match status" value="1"/>
</dbReference>
<protein>
    <submittedName>
        <fullName evidence="2">DUF2927 domain-containing protein</fullName>
    </submittedName>
</protein>
<evidence type="ECO:0000313" key="2">
    <source>
        <dbReference type="EMBL" id="MTJ03507.1"/>
    </source>
</evidence>
<evidence type="ECO:0000313" key="3">
    <source>
        <dbReference type="Proteomes" id="UP000483078"/>
    </source>
</evidence>
<reference evidence="2 3" key="1">
    <citation type="submission" date="2019-06" db="EMBL/GenBank/DDBJ databases">
        <title>Enrichment of Autotrophic Halophilic Microorganisms from Red Sea Brine Pool Using Microbial Electrosynthesis System.</title>
        <authorList>
            <person name="Alqahtani M.F."/>
            <person name="Bajracharya S."/>
            <person name="Katuri K.P."/>
            <person name="Ali M."/>
            <person name="Saikaly P.E."/>
        </authorList>
    </citation>
    <scope>NUCLEOTIDE SEQUENCE [LARGE SCALE GENOMIC DNA]</scope>
    <source>
        <strain evidence="2">MES6</strain>
    </source>
</reference>
<dbReference type="InterPro" id="IPR021323">
    <property type="entry name" value="DUF2927"/>
</dbReference>
<dbReference type="AlphaFoldDB" id="A0A7C9HAR9"/>
<gene>
    <name evidence="2" type="ORF">FH759_02260</name>
</gene>
<organism evidence="2 3">
    <name type="scientific">Sediminimonas qiaohouensis</name>
    <dbReference type="NCBI Taxonomy" id="552061"/>
    <lineage>
        <taxon>Bacteria</taxon>
        <taxon>Pseudomonadati</taxon>
        <taxon>Pseudomonadota</taxon>
        <taxon>Alphaproteobacteria</taxon>
        <taxon>Rhodobacterales</taxon>
        <taxon>Roseobacteraceae</taxon>
        <taxon>Sediminimonas</taxon>
    </lineage>
</organism>
<dbReference type="Proteomes" id="UP000483078">
    <property type="component" value="Unassembled WGS sequence"/>
</dbReference>
<accession>A0A7C9HAR9</accession>
<feature type="region of interest" description="Disordered" evidence="1">
    <location>
        <begin position="1"/>
        <end position="30"/>
    </location>
</feature>
<comment type="caution">
    <text evidence="2">The sequence shown here is derived from an EMBL/GenBank/DDBJ whole genome shotgun (WGS) entry which is preliminary data.</text>
</comment>
<evidence type="ECO:0000256" key="1">
    <source>
        <dbReference type="SAM" id="MobiDB-lite"/>
    </source>
</evidence>
<proteinExistence type="predicted"/>
<dbReference type="RefSeq" id="WP_273248181.1">
    <property type="nucleotide sequence ID" value="NZ_VENJ01000003.1"/>
</dbReference>
<dbReference type="EMBL" id="VENJ01000003">
    <property type="protein sequence ID" value="MTJ03507.1"/>
    <property type="molecule type" value="Genomic_DNA"/>
</dbReference>